<evidence type="ECO:0000256" key="1">
    <source>
        <dbReference type="ARBA" id="ARBA00006272"/>
    </source>
</evidence>
<reference evidence="10" key="2">
    <citation type="submission" date="2012-08" db="EMBL/GenBank/DDBJ databases">
        <title>Finished genome of Desulfosporosinus meridiei DSM 13257.</title>
        <authorList>
            <person name="Huntemann M."/>
            <person name="Wei C.-L."/>
            <person name="Han J."/>
            <person name="Detter J.C."/>
            <person name="Han C."/>
            <person name="Davenport K."/>
            <person name="Daligault H."/>
            <person name="Erkkila T."/>
            <person name="Gu W."/>
            <person name="Munk A.C.C."/>
            <person name="Teshima H."/>
            <person name="Xu Y."/>
            <person name="Chain P."/>
            <person name="Tapia R."/>
            <person name="Chen A."/>
            <person name="Krypides N."/>
            <person name="Mavromatis K."/>
            <person name="Markowitz V."/>
            <person name="Szeto E."/>
            <person name="Ivanova N."/>
            <person name="Mikhailova N."/>
            <person name="Ovchinnikova G."/>
            <person name="Pagani I."/>
            <person name="Pati A."/>
            <person name="Goodwin L."/>
            <person name="Peters L."/>
            <person name="Pitluck S."/>
            <person name="Woyke T."/>
            <person name="Pester M."/>
            <person name="Spring S."/>
            <person name="Ollivier B."/>
            <person name="Rattei T."/>
            <person name="Klenk H.-P."/>
            <person name="Wagner M."/>
            <person name="Loy A."/>
        </authorList>
    </citation>
    <scope>NUCLEOTIDE SEQUENCE [LARGE SCALE GENOMIC DNA]</scope>
    <source>
        <strain evidence="10">ATCC BAA-275 / DSM 13257 / NCIMB 13706 / S10</strain>
    </source>
</reference>
<feature type="binding site" evidence="8">
    <location>
        <position position="308"/>
    </location>
    <ligand>
        <name>Zn(2+)</name>
        <dbReference type="ChEBI" id="CHEBI:29105"/>
        <label>2</label>
    </ligand>
</feature>
<dbReference type="Proteomes" id="UP000005262">
    <property type="component" value="Chromosome"/>
</dbReference>
<feature type="binding site" evidence="8">
    <location>
        <position position="198"/>
    </location>
    <ligand>
        <name>Zn(2+)</name>
        <dbReference type="ChEBI" id="CHEBI:29105"/>
        <label>2</label>
    </ligand>
</feature>
<dbReference type="eggNOG" id="COG1363">
    <property type="taxonomic scope" value="Bacteria"/>
</dbReference>
<dbReference type="OrthoDB" id="9772053at2"/>
<keyword evidence="5" id="KW-0378">Hydrolase</keyword>
<dbReference type="Pfam" id="PF05343">
    <property type="entry name" value="Peptidase_M42"/>
    <property type="match status" value="1"/>
</dbReference>
<dbReference type="AlphaFoldDB" id="J7IU98"/>
<organism evidence="9 10">
    <name type="scientific">Desulfosporosinus meridiei (strain ATCC BAA-275 / DSM 13257 / KCTC 12902 / NCIMB 13706 / S10)</name>
    <dbReference type="NCBI Taxonomy" id="768704"/>
    <lineage>
        <taxon>Bacteria</taxon>
        <taxon>Bacillati</taxon>
        <taxon>Bacillota</taxon>
        <taxon>Clostridia</taxon>
        <taxon>Eubacteriales</taxon>
        <taxon>Desulfitobacteriaceae</taxon>
        <taxon>Desulfosporosinus</taxon>
    </lineage>
</organism>
<keyword evidence="3" id="KW-0645">Protease</keyword>
<evidence type="ECO:0000256" key="4">
    <source>
        <dbReference type="ARBA" id="ARBA00022723"/>
    </source>
</evidence>
<name>J7IU98_DESMD</name>
<dbReference type="PANTHER" id="PTHR32481">
    <property type="entry name" value="AMINOPEPTIDASE"/>
    <property type="match status" value="1"/>
</dbReference>
<dbReference type="CDD" id="cd05656">
    <property type="entry name" value="M42_Frv"/>
    <property type="match status" value="1"/>
</dbReference>
<dbReference type="Gene3D" id="2.40.30.40">
    <property type="entry name" value="Peptidase M42, domain 2"/>
    <property type="match status" value="1"/>
</dbReference>
<dbReference type="PANTHER" id="PTHR32481:SF5">
    <property type="entry name" value="ENDOGLUCANASE"/>
    <property type="match status" value="1"/>
</dbReference>
<evidence type="ECO:0000313" key="10">
    <source>
        <dbReference type="Proteomes" id="UP000005262"/>
    </source>
</evidence>
<dbReference type="SUPFAM" id="SSF53187">
    <property type="entry name" value="Zn-dependent exopeptidases"/>
    <property type="match status" value="1"/>
</dbReference>
<dbReference type="KEGG" id="dmi:Desmer_3589"/>
<feature type="binding site" evidence="8">
    <location>
        <position position="169"/>
    </location>
    <ligand>
        <name>Zn(2+)</name>
        <dbReference type="ChEBI" id="CHEBI:29105"/>
        <label>2</label>
    </ligand>
</feature>
<dbReference type="EMBL" id="CP003629">
    <property type="protein sequence ID" value="AFQ45427.1"/>
    <property type="molecule type" value="Genomic_DNA"/>
</dbReference>
<reference evidence="9 10" key="1">
    <citation type="journal article" date="2012" name="J. Bacteriol.">
        <title>Complete genome sequences of Desulfosporosinus orientis DSM765T, Desulfosporosinus youngiae DSM17734T, Desulfosporosinus meridiei DSM13257T, and Desulfosporosinus acidiphilus DSM22704T.</title>
        <authorList>
            <person name="Pester M."/>
            <person name="Brambilla E."/>
            <person name="Alazard D."/>
            <person name="Rattei T."/>
            <person name="Weinmaier T."/>
            <person name="Han J."/>
            <person name="Lucas S."/>
            <person name="Lapidus A."/>
            <person name="Cheng J.F."/>
            <person name="Goodwin L."/>
            <person name="Pitluck S."/>
            <person name="Peters L."/>
            <person name="Ovchinnikova G."/>
            <person name="Teshima H."/>
            <person name="Detter J.C."/>
            <person name="Han C.S."/>
            <person name="Tapia R."/>
            <person name="Land M.L."/>
            <person name="Hauser L."/>
            <person name="Kyrpides N.C."/>
            <person name="Ivanova N.N."/>
            <person name="Pagani I."/>
            <person name="Huntmann M."/>
            <person name="Wei C.L."/>
            <person name="Davenport K.W."/>
            <person name="Daligault H."/>
            <person name="Chain P.S."/>
            <person name="Chen A."/>
            <person name="Mavromatis K."/>
            <person name="Markowitz V."/>
            <person name="Szeto E."/>
            <person name="Mikhailova N."/>
            <person name="Pati A."/>
            <person name="Wagner M."/>
            <person name="Woyke T."/>
            <person name="Ollivier B."/>
            <person name="Klenk H.P."/>
            <person name="Spring S."/>
            <person name="Loy A."/>
        </authorList>
    </citation>
    <scope>NUCLEOTIDE SEQUENCE [LARGE SCALE GENOMIC DNA]</scope>
    <source>
        <strain evidence="10">ATCC BAA-275 / DSM 13257 / NCIMB 13706 / S10</strain>
    </source>
</reference>
<keyword evidence="2" id="KW-0031">Aminopeptidase</keyword>
<keyword evidence="10" id="KW-1185">Reference proteome</keyword>
<dbReference type="GO" id="GO:0004177">
    <property type="term" value="F:aminopeptidase activity"/>
    <property type="evidence" value="ECO:0007669"/>
    <property type="project" value="UniProtKB-UniRule"/>
</dbReference>
<evidence type="ECO:0000256" key="6">
    <source>
        <dbReference type="PIRNR" id="PIRNR001123"/>
    </source>
</evidence>
<dbReference type="PIRSF" id="PIRSF001123">
    <property type="entry name" value="PepA_GA"/>
    <property type="match status" value="1"/>
</dbReference>
<dbReference type="GO" id="GO:0046872">
    <property type="term" value="F:metal ion binding"/>
    <property type="evidence" value="ECO:0007669"/>
    <property type="project" value="UniProtKB-UniRule"/>
</dbReference>
<keyword evidence="4 8" id="KW-0479">Metal-binding</keyword>
<feature type="active site" description="Proton acceptor" evidence="7">
    <location>
        <position position="197"/>
    </location>
</feature>
<evidence type="ECO:0000256" key="7">
    <source>
        <dbReference type="PIRSR" id="PIRSR001123-1"/>
    </source>
</evidence>
<dbReference type="RefSeq" id="WP_014904336.1">
    <property type="nucleotide sequence ID" value="NC_018515.1"/>
</dbReference>
<dbReference type="InterPro" id="IPR051464">
    <property type="entry name" value="Peptidase_M42_aminopept"/>
</dbReference>
<comment type="cofactor">
    <cofactor evidence="8">
        <name>a divalent metal cation</name>
        <dbReference type="ChEBI" id="CHEBI:60240"/>
    </cofactor>
    <text evidence="8">Binds 2 divalent metal cations per subunit.</text>
</comment>
<feature type="binding site" evidence="8">
    <location>
        <position position="169"/>
    </location>
    <ligand>
        <name>Zn(2+)</name>
        <dbReference type="ChEBI" id="CHEBI:29105"/>
        <label>1</label>
    </ligand>
</feature>
<dbReference type="HOGENOM" id="CLU_047249_0_2_9"/>
<dbReference type="GO" id="GO:0006508">
    <property type="term" value="P:proteolysis"/>
    <property type="evidence" value="ECO:0007669"/>
    <property type="project" value="UniProtKB-KW"/>
</dbReference>
<feature type="binding site" evidence="8">
    <location>
        <position position="60"/>
    </location>
    <ligand>
        <name>Zn(2+)</name>
        <dbReference type="ChEBI" id="CHEBI:29105"/>
        <label>1</label>
    </ligand>
</feature>
<gene>
    <name evidence="9" type="ordered locus">Desmer_3589</name>
</gene>
<evidence type="ECO:0000256" key="3">
    <source>
        <dbReference type="ARBA" id="ARBA00022670"/>
    </source>
</evidence>
<dbReference type="InterPro" id="IPR023367">
    <property type="entry name" value="Peptidase_M42_dom2"/>
</dbReference>
<dbReference type="SUPFAM" id="SSF101821">
    <property type="entry name" value="Aminopeptidase/glucanase lid domain"/>
    <property type="match status" value="1"/>
</dbReference>
<evidence type="ECO:0000256" key="8">
    <source>
        <dbReference type="PIRSR" id="PIRSR001123-2"/>
    </source>
</evidence>
<sequence>MLLKSLSELNGTSGAENLVRNFLRQTIEPFVDIISTDKMGNLIGMKNDSLSGPKVMLAAHMDEVALMIIDITGEGFLKFRPVGGIDARILVSKPVQINNSCVGVIGAKAIHLQKHTERQNALSCDQLYIDIGAKSKEDASSKVKLGDYAYFTTEFEPFGDGLYKGKALDGRVGCAILAELLKNDYDFPLIAGFTVQEEVGLRGAKVAAHHLAPDFAIILEASVADDMSEGAEDGWITELGNGPACSLMDRSTLYSAKLIQWVTSVARQNGIPLQFRRGSGGGNDAGSIHISNVGIPTICLNVPCRYIHSFASVISEKDYRDCYDLVNALLKELPNFFEGSSINFAKEDKS</sequence>
<dbReference type="STRING" id="768704.Desmer_3589"/>
<evidence type="ECO:0000313" key="9">
    <source>
        <dbReference type="EMBL" id="AFQ45427.1"/>
    </source>
</evidence>
<proteinExistence type="inferred from homology"/>
<feature type="binding site" evidence="8">
    <location>
        <position position="220"/>
    </location>
    <ligand>
        <name>Zn(2+)</name>
        <dbReference type="ChEBI" id="CHEBI:29105"/>
        <label>1</label>
    </ligand>
</feature>
<dbReference type="InterPro" id="IPR008007">
    <property type="entry name" value="Peptidase_M42"/>
</dbReference>
<comment type="similarity">
    <text evidence="1 6">Belongs to the peptidase M42 family.</text>
</comment>
<evidence type="ECO:0000256" key="2">
    <source>
        <dbReference type="ARBA" id="ARBA00022438"/>
    </source>
</evidence>
<dbReference type="Gene3D" id="3.40.630.10">
    <property type="entry name" value="Zn peptidases"/>
    <property type="match status" value="1"/>
</dbReference>
<protein>
    <submittedName>
        <fullName evidence="9">Peptidase family protein</fullName>
    </submittedName>
</protein>
<accession>J7IU98</accession>
<evidence type="ECO:0000256" key="5">
    <source>
        <dbReference type="ARBA" id="ARBA00022801"/>
    </source>
</evidence>